<gene>
    <name evidence="4" type="ORF">FBQ73_11535</name>
</gene>
<feature type="domain" description="Choloylglycine hydrolase/NAAA C-terminal" evidence="3">
    <location>
        <begin position="2"/>
        <end position="281"/>
    </location>
</feature>
<evidence type="ECO:0000259" key="3">
    <source>
        <dbReference type="Pfam" id="PF02275"/>
    </source>
</evidence>
<accession>A0A6C1KVB6</accession>
<dbReference type="Pfam" id="PF02275">
    <property type="entry name" value="CBAH"/>
    <property type="match status" value="1"/>
</dbReference>
<evidence type="ECO:0000313" key="4">
    <source>
        <dbReference type="EMBL" id="TLX43253.1"/>
    </source>
</evidence>
<evidence type="ECO:0000313" key="5">
    <source>
        <dbReference type="Proteomes" id="UP000305131"/>
    </source>
</evidence>
<organism evidence="4 5">
    <name type="scientific">Xanthobacter autotrophicus</name>
    <dbReference type="NCBI Taxonomy" id="280"/>
    <lineage>
        <taxon>Bacteria</taxon>
        <taxon>Pseudomonadati</taxon>
        <taxon>Pseudomonadota</taxon>
        <taxon>Alphaproteobacteria</taxon>
        <taxon>Hyphomicrobiales</taxon>
        <taxon>Xanthobacteraceae</taxon>
        <taxon>Xanthobacter</taxon>
    </lineage>
</organism>
<dbReference type="InterPro" id="IPR029055">
    <property type="entry name" value="Ntn_hydrolases_N"/>
</dbReference>
<protein>
    <submittedName>
        <fullName evidence="4">Linear amide C-N hydrolase</fullName>
    </submittedName>
</protein>
<dbReference type="InterPro" id="IPR052193">
    <property type="entry name" value="Peptidase_C59"/>
</dbReference>
<dbReference type="OrthoDB" id="9794717at2"/>
<dbReference type="Proteomes" id="UP000305131">
    <property type="component" value="Unassembled WGS sequence"/>
</dbReference>
<dbReference type="EMBL" id="VAUP01000022">
    <property type="protein sequence ID" value="TLX43253.1"/>
    <property type="molecule type" value="Genomic_DNA"/>
</dbReference>
<comment type="similarity">
    <text evidence="1">Belongs to the peptidase C59 family.</text>
</comment>
<dbReference type="PANTHER" id="PTHR35527">
    <property type="entry name" value="CHOLOYLGLYCINE HYDROLASE"/>
    <property type="match status" value="1"/>
</dbReference>
<dbReference type="GeneID" id="95774087"/>
<evidence type="ECO:0000256" key="2">
    <source>
        <dbReference type="ARBA" id="ARBA00022801"/>
    </source>
</evidence>
<proteinExistence type="inferred from homology"/>
<keyword evidence="2 4" id="KW-0378">Hydrolase</keyword>
<dbReference type="SUPFAM" id="SSF56235">
    <property type="entry name" value="N-terminal nucleophile aminohydrolases (Ntn hydrolases)"/>
    <property type="match status" value="1"/>
</dbReference>
<reference evidence="4 5" key="1">
    <citation type="submission" date="2019-05" db="EMBL/GenBank/DDBJ databases">
        <authorList>
            <person name="Zhou X."/>
        </authorList>
    </citation>
    <scope>NUCLEOTIDE SEQUENCE [LARGE SCALE GENOMIC DNA]</scope>
    <source>
        <strain evidence="4 5">DSM 432</strain>
    </source>
</reference>
<evidence type="ECO:0000256" key="1">
    <source>
        <dbReference type="ARBA" id="ARBA00006625"/>
    </source>
</evidence>
<dbReference type="AlphaFoldDB" id="A0A6C1KVB6"/>
<dbReference type="PANTHER" id="PTHR35527:SF2">
    <property type="entry name" value="HYDROLASE"/>
    <property type="match status" value="1"/>
</dbReference>
<dbReference type="RefSeq" id="WP_138399607.1">
    <property type="nucleotide sequence ID" value="NZ_JBAFVI010000002.1"/>
</dbReference>
<comment type="caution">
    <text evidence="4">The sequence shown here is derived from an EMBL/GenBank/DDBJ whole genome shotgun (WGS) entry which is preliminary data.</text>
</comment>
<dbReference type="InterPro" id="IPR029132">
    <property type="entry name" value="CBAH/NAAA_C"/>
</dbReference>
<sequence length="378" mass="40693">MCTALIYSDADGRSYLGRTLELTIDLPYQVVFLPPGFAASSQIAGHPALAYTSRHGFLSLTMPWRVPTPDAPLGLGDLKVVEGLNDQGLAFSLLSYPAAAGKPQAVEMTRAVLSVADLGSWVLGQFSTVAEVKAALAEQPVLLQALPILRGAVSPFHYVVNDATGASMVIEFQQGEMSLHDNPVRVMTNGPQFDWHLTNLDNYTHLLNVDRPTATFGSYKAAQPDSGIATAGLPSSSTSVGRFIRAVYYATFTEKAASPEAAVRTLAHVMNNFDRPRGVSIDYPEGGGGHMEVEGLEADHAQPYATEFTTWTSLSDLGRKLFFVREYAGMNFTRIDLDGLAEVREPRVIALRKLGDATPDATQTLKAASPAAFHQPGH</sequence>
<dbReference type="GO" id="GO:0016787">
    <property type="term" value="F:hydrolase activity"/>
    <property type="evidence" value="ECO:0007669"/>
    <property type="project" value="UniProtKB-KW"/>
</dbReference>
<name>A0A6C1KVB6_XANAU</name>
<dbReference type="Gene3D" id="3.60.60.10">
    <property type="entry name" value="Penicillin V Acylase, Chain A"/>
    <property type="match status" value="1"/>
</dbReference>